<name>A0AAN9R1A3_PHACN</name>
<evidence type="ECO:0000313" key="2">
    <source>
        <dbReference type="Proteomes" id="UP001374584"/>
    </source>
</evidence>
<reference evidence="1 2" key="1">
    <citation type="submission" date="2024-01" db="EMBL/GenBank/DDBJ databases">
        <title>The genomes of 5 underutilized Papilionoideae crops provide insights into root nodulation and disease resistanc.</title>
        <authorList>
            <person name="Jiang F."/>
        </authorList>
    </citation>
    <scope>NUCLEOTIDE SEQUENCE [LARGE SCALE GENOMIC DNA]</scope>
    <source>
        <strain evidence="1">JINMINGXINNONG_FW02</strain>
        <tissue evidence="1">Leaves</tissue>
    </source>
</reference>
<organism evidence="1 2">
    <name type="scientific">Phaseolus coccineus</name>
    <name type="common">Scarlet runner bean</name>
    <name type="synonym">Phaseolus multiflorus</name>
    <dbReference type="NCBI Taxonomy" id="3886"/>
    <lineage>
        <taxon>Eukaryota</taxon>
        <taxon>Viridiplantae</taxon>
        <taxon>Streptophyta</taxon>
        <taxon>Embryophyta</taxon>
        <taxon>Tracheophyta</taxon>
        <taxon>Spermatophyta</taxon>
        <taxon>Magnoliopsida</taxon>
        <taxon>eudicotyledons</taxon>
        <taxon>Gunneridae</taxon>
        <taxon>Pentapetalae</taxon>
        <taxon>rosids</taxon>
        <taxon>fabids</taxon>
        <taxon>Fabales</taxon>
        <taxon>Fabaceae</taxon>
        <taxon>Papilionoideae</taxon>
        <taxon>50 kb inversion clade</taxon>
        <taxon>NPAAA clade</taxon>
        <taxon>indigoferoid/millettioid clade</taxon>
        <taxon>Phaseoleae</taxon>
        <taxon>Phaseolus</taxon>
    </lineage>
</organism>
<protein>
    <submittedName>
        <fullName evidence="1">Uncharacterized protein</fullName>
    </submittedName>
</protein>
<dbReference type="Proteomes" id="UP001374584">
    <property type="component" value="Unassembled WGS sequence"/>
</dbReference>
<gene>
    <name evidence="1" type="ORF">VNO80_14331</name>
</gene>
<sequence length="76" mass="8363">MNNLSRHTCAEIHDVVQGGGVMREVGSDSIASSHLGLERQSEQNQVWLARLTPDDSTGYIDVEQSGPDVWKKLITV</sequence>
<dbReference type="EMBL" id="JAYMYR010000006">
    <property type="protein sequence ID" value="KAK7355086.1"/>
    <property type="molecule type" value="Genomic_DNA"/>
</dbReference>
<evidence type="ECO:0000313" key="1">
    <source>
        <dbReference type="EMBL" id="KAK7355086.1"/>
    </source>
</evidence>
<keyword evidence="2" id="KW-1185">Reference proteome</keyword>
<comment type="caution">
    <text evidence="1">The sequence shown here is derived from an EMBL/GenBank/DDBJ whole genome shotgun (WGS) entry which is preliminary data.</text>
</comment>
<dbReference type="AlphaFoldDB" id="A0AAN9R1A3"/>
<accession>A0AAN9R1A3</accession>
<proteinExistence type="predicted"/>